<accession>A0ABW4SY95</accession>
<evidence type="ECO:0000313" key="4">
    <source>
        <dbReference type="Proteomes" id="UP001597368"/>
    </source>
</evidence>
<sequence>MKLAQALHEAALTRMPIPQPVDGLDVATAYQVQEEVVGLRGEPLSGVKLGFTSEGKRRQMGVDDLILGRLTPSMAVVDHDKYIHPRVEPEVAYLVGRRIESVGDATRPGAVAAVAAGIEVIDSRYENFRFSLESVIADNTSAAGYAIGPWRAYDVDDWNLGVVFEIDGRPVHVGSTAAILGDPRRAIVEAARLAVQVGLVIEEGAILLAGAATPAEPYRPGAHVQVEIQRLGKVTL</sequence>
<evidence type="ECO:0000259" key="2">
    <source>
        <dbReference type="Pfam" id="PF01557"/>
    </source>
</evidence>
<evidence type="ECO:0000256" key="1">
    <source>
        <dbReference type="ARBA" id="ARBA00023239"/>
    </source>
</evidence>
<keyword evidence="1" id="KW-0456">Lyase</keyword>
<name>A0ABW4SY95_9ACTN</name>
<comment type="caution">
    <text evidence="3">The sequence shown here is derived from an EMBL/GenBank/DDBJ whole genome shotgun (WGS) entry which is preliminary data.</text>
</comment>
<protein>
    <submittedName>
        <fullName evidence="3">2-keto-4-pentenoate hydratase</fullName>
    </submittedName>
</protein>
<keyword evidence="4" id="KW-1185">Reference proteome</keyword>
<evidence type="ECO:0000313" key="3">
    <source>
        <dbReference type="EMBL" id="MFD1934608.1"/>
    </source>
</evidence>
<reference evidence="4" key="1">
    <citation type="journal article" date="2019" name="Int. J. Syst. Evol. Microbiol.">
        <title>The Global Catalogue of Microorganisms (GCM) 10K type strain sequencing project: providing services to taxonomists for standard genome sequencing and annotation.</title>
        <authorList>
            <consortium name="The Broad Institute Genomics Platform"/>
            <consortium name="The Broad Institute Genome Sequencing Center for Infectious Disease"/>
            <person name="Wu L."/>
            <person name="Ma J."/>
        </authorList>
    </citation>
    <scope>NUCLEOTIDE SEQUENCE [LARGE SCALE GENOMIC DNA]</scope>
    <source>
        <strain evidence="4">ICMP 6774ER</strain>
    </source>
</reference>
<feature type="domain" description="Fumarylacetoacetase-like C-terminal" evidence="2">
    <location>
        <begin position="84"/>
        <end position="234"/>
    </location>
</feature>
<dbReference type="Gene3D" id="3.90.850.10">
    <property type="entry name" value="Fumarylacetoacetase-like, C-terminal domain"/>
    <property type="match status" value="1"/>
</dbReference>
<gene>
    <name evidence="3" type="ORF">ACFSKW_24355</name>
</gene>
<dbReference type="EMBL" id="JBHUFV010000035">
    <property type="protein sequence ID" value="MFD1934608.1"/>
    <property type="molecule type" value="Genomic_DNA"/>
</dbReference>
<proteinExistence type="predicted"/>
<dbReference type="InterPro" id="IPR011234">
    <property type="entry name" value="Fumarylacetoacetase-like_C"/>
</dbReference>
<organism evidence="3 4">
    <name type="scientific">Nonomuraea mangrovi</name>
    <dbReference type="NCBI Taxonomy" id="2316207"/>
    <lineage>
        <taxon>Bacteria</taxon>
        <taxon>Bacillati</taxon>
        <taxon>Actinomycetota</taxon>
        <taxon>Actinomycetes</taxon>
        <taxon>Streptosporangiales</taxon>
        <taxon>Streptosporangiaceae</taxon>
        <taxon>Nonomuraea</taxon>
    </lineage>
</organism>
<dbReference type="InterPro" id="IPR036663">
    <property type="entry name" value="Fumarylacetoacetase_C_sf"/>
</dbReference>
<dbReference type="Proteomes" id="UP001597368">
    <property type="component" value="Unassembled WGS sequence"/>
</dbReference>
<dbReference type="SUPFAM" id="SSF56529">
    <property type="entry name" value="FAH"/>
    <property type="match status" value="1"/>
</dbReference>
<dbReference type="InterPro" id="IPR050772">
    <property type="entry name" value="Hydratase-Decarb/MhpD_sf"/>
</dbReference>
<dbReference type="RefSeq" id="WP_379574699.1">
    <property type="nucleotide sequence ID" value="NZ_JBHUFV010000035.1"/>
</dbReference>
<dbReference type="PANTHER" id="PTHR30143:SF0">
    <property type="entry name" value="2-KETO-4-PENTENOATE HYDRATASE"/>
    <property type="match status" value="1"/>
</dbReference>
<dbReference type="PANTHER" id="PTHR30143">
    <property type="entry name" value="ACID HYDRATASE"/>
    <property type="match status" value="1"/>
</dbReference>
<dbReference type="Pfam" id="PF01557">
    <property type="entry name" value="FAA_hydrolase"/>
    <property type="match status" value="1"/>
</dbReference>